<name>A0A7U5K6Z0_9CORY</name>
<dbReference type="InterPro" id="IPR010148">
    <property type="entry name" value="CRISPR-assoc_prot_CT1975"/>
</dbReference>
<sequence length="357" mass="39216">MSRHLTIHVVASVPYSNLNRDDSGTPKNVRRGGVTCALLSSQSIKKGIRTKYEEASLDTSVRSGRIADDVLERAKVLAPEADTKALEKAVKKIIGTLTKVAEANESEGESDRSIWLSAEELEAAAVSVVEQAEKKDFIEDGRTGSLAIAAFGRMFAAAPQKGTEAALSVSPAVTTHGVTIATDYFSTVDDIRERNRDTGATYLGVAQYTVHHRRFYRTVTIDKEQLRESWTGLDREDAKENLAALVNAIIYGLSRGKQHSTAPFVQPALILAEEQSYRCAYDFESPVQADAREGGYLKPTVEELKRQYDSARAFDADNFGETQVVSGTYPEVSEFFAGAKYSDKNGFIDEVVAWIQR</sequence>
<reference evidence="1" key="5">
    <citation type="journal article" date="2020" name="PLoS ONE">
        <title>Taxonomic classification of strain PO100/5 shows a broader geographic distribution and genetic markers of the recently described Corynebacterium silvaticum.</title>
        <authorList>
            <person name="Viana M.V.C."/>
            <person name="Profeta R."/>
            <person name="da Silva A.L."/>
            <person name="Hurtado R."/>
            <person name="Cerqueira J.C."/>
            <person name="Ribeiro B.F.S."/>
            <person name="Almeida M.O."/>
            <person name="Morais-Rodrigues F."/>
            <person name="Soares S.C."/>
            <person name="Oliveira M."/>
            <person name="Tavares L."/>
            <person name="Figueiredo H."/>
            <person name="Wattam A.R."/>
            <person name="Barh D."/>
            <person name="Ghosh P."/>
            <person name="Silva A."/>
            <person name="Azevedo V."/>
        </authorList>
    </citation>
    <scope>NUCLEOTIDE SEQUENCE</scope>
    <source>
        <strain evidence="1">PO100/5</strain>
    </source>
</reference>
<dbReference type="Pfam" id="PF09344">
    <property type="entry name" value="Cas_CT1975"/>
    <property type="match status" value="1"/>
</dbReference>
<protein>
    <submittedName>
        <fullName evidence="1">Type I-E CRISPR-associated protein Cas7/Cse4/CasC</fullName>
    </submittedName>
</protein>
<dbReference type="EMBL" id="CP021417">
    <property type="protein sequence ID" value="ARU45189.1"/>
    <property type="molecule type" value="Genomic_DNA"/>
</dbReference>
<dbReference type="KEGG" id="csil:CBE74_00185"/>
<evidence type="ECO:0000313" key="1">
    <source>
        <dbReference type="EMBL" id="ARU45189.1"/>
    </source>
</evidence>
<proteinExistence type="predicted"/>
<dbReference type="AlphaFoldDB" id="A0A7U5K6Z0"/>
<reference evidence="1" key="4">
    <citation type="journal article" date="2020" name="Int. J. Syst. Evol. Microbiol.">
        <title>Corynebacterium silvaticum sp. nov., a unique group of NTTB corynebacteria in wild boar and roe deer.</title>
        <authorList>
            <person name="Dangel A."/>
            <person name="Berger A."/>
            <person name="Rau J."/>
            <person name="Eisenberg T."/>
            <person name="Kampfer P."/>
            <person name="Margos G."/>
            <person name="Contzen M."/>
            <person name="Busse H.J."/>
            <person name="Konrad R."/>
            <person name="Peters M."/>
            <person name="Sting R."/>
            <person name="Sing A."/>
        </authorList>
    </citation>
    <scope>NUCLEOTIDE SEQUENCE</scope>
    <source>
        <strain evidence="1">PO100/5</strain>
    </source>
</reference>
<reference evidence="1" key="3">
    <citation type="journal article" date="2020" name="Antonie Van Leeuwenhoek">
        <title>Phylogenomic characterisation of a novel corynebacterial species pathogenic to animals.</title>
        <authorList>
            <person name="Moller J."/>
            <person name="Musella L."/>
            <person name="Melnikov V."/>
            <person name="Geissdorfer W."/>
            <person name="Burkovski A."/>
            <person name="Sangal V."/>
        </authorList>
    </citation>
    <scope>NUCLEOTIDE SEQUENCE</scope>
    <source>
        <strain evidence="1">PO100/5</strain>
    </source>
</reference>
<reference evidence="1" key="2">
    <citation type="submission" date="2017-05" db="EMBL/GenBank/DDBJ databases">
        <authorList>
            <person name="Oliveira G."/>
            <person name="Souza T."/>
            <person name="Jamal S."/>
            <person name="Jaiswal A."/>
            <person name="Lima A."/>
            <person name="Gomide A."/>
            <person name="FIgueiredo H."/>
            <person name="Vasco V."/>
        </authorList>
    </citation>
    <scope>NUCLEOTIDE SEQUENCE</scope>
    <source>
        <strain evidence="1">PO100/5</strain>
    </source>
</reference>
<organism evidence="1">
    <name type="scientific">Corynebacterium silvaticum</name>
    <dbReference type="NCBI Taxonomy" id="2320431"/>
    <lineage>
        <taxon>Bacteria</taxon>
        <taxon>Bacillati</taxon>
        <taxon>Actinomycetota</taxon>
        <taxon>Actinomycetes</taxon>
        <taxon>Mycobacteriales</taxon>
        <taxon>Corynebacteriaceae</taxon>
        <taxon>Corynebacterium</taxon>
    </lineage>
</organism>
<gene>
    <name evidence="1" type="ORF">CBE74_00185</name>
</gene>
<accession>A0A7U5K6Z0</accession>
<reference evidence="1" key="1">
    <citation type="journal article" date="2014" name="BMC Vet. Res.">
        <title>First report of Corynebacterium pseudotuberculosis from caseous lymphadenitis lesions in Black Alentejano pig (Sus scrofa domesticus).</title>
        <authorList>
            <person name="Oliveira M."/>
            <person name="Barroco C."/>
            <person name="Mottola C."/>
            <person name="Santos R."/>
            <person name="Lemsaddek A."/>
            <person name="Tavares L."/>
            <person name="Semedo-Lemsaddek T."/>
        </authorList>
    </citation>
    <scope>NUCLEOTIDE SEQUENCE [LARGE SCALE GENOMIC DNA]</scope>
    <source>
        <strain evidence="1">PO100/5</strain>
    </source>
</reference>